<dbReference type="AlphaFoldDB" id="A0A1B8GD02"/>
<reference evidence="3" key="2">
    <citation type="journal article" date="2018" name="Nat. Commun.">
        <title>Extreme sensitivity to ultraviolet light in the fungal pathogen causing white-nose syndrome of bats.</title>
        <authorList>
            <person name="Palmer J.M."/>
            <person name="Drees K.P."/>
            <person name="Foster J.T."/>
            <person name="Lindner D.L."/>
        </authorList>
    </citation>
    <scope>NUCLEOTIDE SEQUENCE [LARGE SCALE GENOMIC DNA]</scope>
    <source>
        <strain evidence="3">UAMH 10579</strain>
    </source>
</reference>
<gene>
    <name evidence="2" type="ORF">VE01_08037</name>
</gene>
<evidence type="ECO:0000313" key="2">
    <source>
        <dbReference type="EMBL" id="OBT93703.2"/>
    </source>
</evidence>
<dbReference type="RefSeq" id="XP_018127436.2">
    <property type="nucleotide sequence ID" value="XM_018277465.2"/>
</dbReference>
<protein>
    <submittedName>
        <fullName evidence="2">Uncharacterized protein</fullName>
    </submittedName>
</protein>
<evidence type="ECO:0000256" key="1">
    <source>
        <dbReference type="SAM" id="MobiDB-lite"/>
    </source>
</evidence>
<accession>A0A1B8GD02</accession>
<reference evidence="2 3" key="1">
    <citation type="submission" date="2016-03" db="EMBL/GenBank/DDBJ databases">
        <title>Comparative genomics of Pseudogymnoascus destructans, the fungus causing white-nose syndrome of bats.</title>
        <authorList>
            <person name="Palmer J.M."/>
            <person name="Drees K.P."/>
            <person name="Foster J.T."/>
            <person name="Lindner D.L."/>
        </authorList>
    </citation>
    <scope>NUCLEOTIDE SEQUENCE [LARGE SCALE GENOMIC DNA]</scope>
    <source>
        <strain evidence="2 3">UAMH 10579</strain>
    </source>
</reference>
<organism evidence="2 3">
    <name type="scientific">Pseudogymnoascus verrucosus</name>
    <dbReference type="NCBI Taxonomy" id="342668"/>
    <lineage>
        <taxon>Eukaryota</taxon>
        <taxon>Fungi</taxon>
        <taxon>Dikarya</taxon>
        <taxon>Ascomycota</taxon>
        <taxon>Pezizomycotina</taxon>
        <taxon>Leotiomycetes</taxon>
        <taxon>Thelebolales</taxon>
        <taxon>Thelebolaceae</taxon>
        <taxon>Pseudogymnoascus</taxon>
    </lineage>
</organism>
<feature type="compositionally biased region" description="Polar residues" evidence="1">
    <location>
        <begin position="281"/>
        <end position="290"/>
    </location>
</feature>
<feature type="region of interest" description="Disordered" evidence="1">
    <location>
        <begin position="264"/>
        <end position="290"/>
    </location>
</feature>
<name>A0A1B8GD02_9PEZI</name>
<dbReference type="GeneID" id="28841423"/>
<dbReference type="Proteomes" id="UP000091956">
    <property type="component" value="Unassembled WGS sequence"/>
</dbReference>
<keyword evidence="3" id="KW-1185">Reference proteome</keyword>
<dbReference type="EMBL" id="KV460251">
    <property type="protein sequence ID" value="OBT93703.2"/>
    <property type="molecule type" value="Genomic_DNA"/>
</dbReference>
<evidence type="ECO:0000313" key="3">
    <source>
        <dbReference type="Proteomes" id="UP000091956"/>
    </source>
</evidence>
<sequence length="332" mass="36921">MVRVEDQTKTAPSAAMSEYLNLASIATETTTAPSPEKTFTILRHSKKRIFTFECSPTSPAEYAIAASKSRPLLHRGPIPLPPQAESPSTTSTLSTTPIIGSLRFTSFWSKLALSLGDGVAQVEHNRSAKHLRKTEARKRKWRRWFGMKERPVREMEEVEVLGLVLGVCMERRPRVGRRVGWVFDGVGYGWSGTREMARSWFRGVRGYSHDMKLVRTSDHALIATYEKKHFGRSADPGMDRKGKKRPIGTLRIYPAAYERPQTGTVEDLDGESTPGVRLAPNHTTGSNITGTHTGDIFEEAVVLSCWAALEAEHRIRHTILDILIAIAENAGG</sequence>
<proteinExistence type="predicted"/>